<evidence type="ECO:0000313" key="1">
    <source>
        <dbReference type="EMBL" id="QQP85574.1"/>
    </source>
</evidence>
<dbReference type="Proteomes" id="UP000595278">
    <property type="component" value="Chromosome"/>
</dbReference>
<keyword evidence="2" id="KW-1185">Reference proteome</keyword>
<proteinExistence type="predicted"/>
<sequence length="243" mass="26761">MNNLIYGFVFTASDEQGALKQQHIGQTVTNQITPWIVHYDVATIYVKQWPVDLWFVEIIEGLESSQLNEDSDYIAATTIRPLKQLPCSLLFGPKGEKVCQLLDNICQITLPQINQLAALANPISTEAYGNVWNTWLSKTSNSTMHQDADHSGTLAIGEGENASPIYNGFLTINDLVHKKAKELVGDAAFIKLAGYGDEVYLATEWSKACSVLLQTAMGLGAEQYVSSKDLPLLLLGWKALNNN</sequence>
<dbReference type="AlphaFoldDB" id="A0A974NFE0"/>
<name>A0A974NFE0_9GAMM</name>
<dbReference type="EMBL" id="CP067393">
    <property type="protein sequence ID" value="QQP85574.1"/>
    <property type="molecule type" value="Genomic_DNA"/>
</dbReference>
<gene>
    <name evidence="1" type="ORF">JHT90_14575</name>
</gene>
<dbReference type="RefSeq" id="WP_201092351.1">
    <property type="nucleotide sequence ID" value="NZ_CP067393.1"/>
</dbReference>
<dbReference type="KEGG" id="eaz:JHT90_14575"/>
<reference evidence="1 2" key="1">
    <citation type="submission" date="2021-01" db="EMBL/GenBank/DDBJ databases">
        <title>Entomomonas sp. F2A isolated from a house cricket (Acheta domesticus).</title>
        <authorList>
            <person name="Spergser J."/>
            <person name="Busse H.-J."/>
        </authorList>
    </citation>
    <scope>NUCLEOTIDE SEQUENCE [LARGE SCALE GENOMIC DNA]</scope>
    <source>
        <strain evidence="1 2">F2A</strain>
    </source>
</reference>
<protein>
    <submittedName>
        <fullName evidence="1">Uncharacterized protein</fullName>
    </submittedName>
</protein>
<accession>A0A974NFE0</accession>
<evidence type="ECO:0000313" key="2">
    <source>
        <dbReference type="Proteomes" id="UP000595278"/>
    </source>
</evidence>
<organism evidence="1 2">
    <name type="scientific">Entomomonas asaccharolytica</name>
    <dbReference type="NCBI Taxonomy" id="2785331"/>
    <lineage>
        <taxon>Bacteria</taxon>
        <taxon>Pseudomonadati</taxon>
        <taxon>Pseudomonadota</taxon>
        <taxon>Gammaproteobacteria</taxon>
        <taxon>Pseudomonadales</taxon>
        <taxon>Pseudomonadaceae</taxon>
        <taxon>Entomomonas</taxon>
    </lineage>
</organism>